<organism evidence="1 2">
    <name type="scientific">Hyphomonas johnsonii MHS-2</name>
    <dbReference type="NCBI Taxonomy" id="1280950"/>
    <lineage>
        <taxon>Bacteria</taxon>
        <taxon>Pseudomonadati</taxon>
        <taxon>Pseudomonadota</taxon>
        <taxon>Alphaproteobacteria</taxon>
        <taxon>Hyphomonadales</taxon>
        <taxon>Hyphomonadaceae</taxon>
        <taxon>Hyphomonas</taxon>
    </lineage>
</organism>
<evidence type="ECO:0000313" key="2">
    <source>
        <dbReference type="Proteomes" id="UP000025171"/>
    </source>
</evidence>
<dbReference type="STRING" id="1280950.HJO_05770"/>
<proteinExistence type="predicted"/>
<dbReference type="eggNOG" id="ENOG50300HI">
    <property type="taxonomic scope" value="Bacteria"/>
</dbReference>
<dbReference type="EMBL" id="ARYK01000002">
    <property type="protein sequence ID" value="KCZ93339.1"/>
    <property type="molecule type" value="Genomic_DNA"/>
</dbReference>
<dbReference type="OrthoDB" id="7619443at2"/>
<sequence>MTGSSDFITHGLSEARLALTNIIGMTNIHLKPQTLTRSLKRRAMARLVQLEIIVRRLLTLMALALQLAPVHPRARAVSTPLPDGVELISFPAPRRFALSARLQAAFDPDASVHFPCTVRACGPVPAAPFLDRVSSLYRVLAAPEVHARRLARSLERQKRRGDPRPCALPMVGTYRLRPELGIVATALPGMLAAALESWDNTS</sequence>
<dbReference type="PATRIC" id="fig|1280950.3.peg.1162"/>
<reference evidence="1 2" key="1">
    <citation type="journal article" date="2014" name="Antonie Van Leeuwenhoek">
        <title>Hyphomonas beringensis sp. nov. and Hyphomonas chukchiensis sp. nov., isolated from surface seawater of the Bering Sea and Chukchi Sea.</title>
        <authorList>
            <person name="Li C."/>
            <person name="Lai Q."/>
            <person name="Li G."/>
            <person name="Dong C."/>
            <person name="Wang J."/>
            <person name="Liao Y."/>
            <person name="Shao Z."/>
        </authorList>
    </citation>
    <scope>NUCLEOTIDE SEQUENCE [LARGE SCALE GENOMIC DNA]</scope>
    <source>
        <strain evidence="1 2">MHS-2</strain>
    </source>
</reference>
<accession>A0A059FRP4</accession>
<dbReference type="AlphaFoldDB" id="A0A059FRP4"/>
<protein>
    <submittedName>
        <fullName evidence="1">Uncharacterized protein</fullName>
    </submittedName>
</protein>
<name>A0A059FRP4_9PROT</name>
<dbReference type="RefSeq" id="WP_035614877.1">
    <property type="nucleotide sequence ID" value="NZ_ARYK01000002.1"/>
</dbReference>
<keyword evidence="2" id="KW-1185">Reference proteome</keyword>
<comment type="caution">
    <text evidence="1">The sequence shown here is derived from an EMBL/GenBank/DDBJ whole genome shotgun (WGS) entry which is preliminary data.</text>
</comment>
<gene>
    <name evidence="1" type="ORF">HJO_05770</name>
</gene>
<dbReference type="Proteomes" id="UP000025171">
    <property type="component" value="Unassembled WGS sequence"/>
</dbReference>
<evidence type="ECO:0000313" key="1">
    <source>
        <dbReference type="EMBL" id="KCZ93339.1"/>
    </source>
</evidence>